<keyword evidence="2" id="KW-0812">Transmembrane</keyword>
<protein>
    <submittedName>
        <fullName evidence="3">Uncharacterized protein</fullName>
    </submittedName>
</protein>
<keyword evidence="2" id="KW-1133">Transmembrane helix</keyword>
<sequence length="454" mass="46736">MAGEKESEAGLPTNVLPGLSTDFPLLSFPFNHATDVIPGENGSGGPHPPTITTSLTSNSGFTTVLSSNPQPTSSEQTRDQGSEINQPSTVEASTVVVVTSKDPEGQPITSTLVVTNSPVAPSIDPSYLGTGTVAVSSSTSSPANSKDDSGQNSFLSNKSAVIGTFTTAGILLLILLGFCTVCIQRRNKKRREKELEREHDTIIADFAADVLSSKETASGGVGSGNKAPSSVPGFLNDEGDGVRPRQVPSATRGMSANSGMGGGGEWGQEKEYASRRESQGYGYGYGKGGGYFDSSNQFGGGYGYGPGEYVSDIRAPPFNGYPTPSPIPNTGPIPLASNGNGGGNFTSSQIPYASSRAFNQQSPYDVPAAEHLPNPYDGIETTPSATPGFLTADARKNSNVSLASAQSYGTLAQPPMQPDDRYAYGNGGVYSAAPQGSGVAGVGAGGRKVQFGMN</sequence>
<feature type="region of interest" description="Disordered" evidence="1">
    <location>
        <begin position="410"/>
        <end position="454"/>
    </location>
</feature>
<feature type="region of interest" description="Disordered" evidence="1">
    <location>
        <begin position="217"/>
        <end position="273"/>
    </location>
</feature>
<organism evidence="3 4">
    <name type="scientific">Marasmiellus scandens</name>
    <dbReference type="NCBI Taxonomy" id="2682957"/>
    <lineage>
        <taxon>Eukaryota</taxon>
        <taxon>Fungi</taxon>
        <taxon>Dikarya</taxon>
        <taxon>Basidiomycota</taxon>
        <taxon>Agaricomycotina</taxon>
        <taxon>Agaricomycetes</taxon>
        <taxon>Agaricomycetidae</taxon>
        <taxon>Agaricales</taxon>
        <taxon>Marasmiineae</taxon>
        <taxon>Omphalotaceae</taxon>
        <taxon>Marasmiellus</taxon>
    </lineage>
</organism>
<feature type="compositionally biased region" description="Polar residues" evidence="1">
    <location>
        <begin position="50"/>
        <end position="75"/>
    </location>
</feature>
<accession>A0ABR1J444</accession>
<feature type="transmembrane region" description="Helical" evidence="2">
    <location>
        <begin position="160"/>
        <end position="183"/>
    </location>
</feature>
<evidence type="ECO:0000313" key="4">
    <source>
        <dbReference type="Proteomes" id="UP001498398"/>
    </source>
</evidence>
<evidence type="ECO:0000256" key="1">
    <source>
        <dbReference type="SAM" id="MobiDB-lite"/>
    </source>
</evidence>
<name>A0ABR1J444_9AGAR</name>
<reference evidence="3 4" key="1">
    <citation type="submission" date="2024-01" db="EMBL/GenBank/DDBJ databases">
        <title>A draft genome for the cacao thread blight pathogen Marasmiellus scandens.</title>
        <authorList>
            <person name="Baruah I.K."/>
            <person name="Leung J."/>
            <person name="Bukari Y."/>
            <person name="Amoako-Attah I."/>
            <person name="Meinhardt L.W."/>
            <person name="Bailey B.A."/>
            <person name="Cohen S.P."/>
        </authorList>
    </citation>
    <scope>NUCLEOTIDE SEQUENCE [LARGE SCALE GENOMIC DNA]</scope>
    <source>
        <strain evidence="3 4">GH-19</strain>
    </source>
</reference>
<comment type="caution">
    <text evidence="3">The sequence shown here is derived from an EMBL/GenBank/DDBJ whole genome shotgun (WGS) entry which is preliminary data.</text>
</comment>
<feature type="region of interest" description="Disordered" evidence="1">
    <location>
        <begin position="36"/>
        <end position="91"/>
    </location>
</feature>
<keyword evidence="2" id="KW-0472">Membrane</keyword>
<keyword evidence="4" id="KW-1185">Reference proteome</keyword>
<feature type="region of interest" description="Disordered" evidence="1">
    <location>
        <begin position="315"/>
        <end position="349"/>
    </location>
</feature>
<dbReference type="Proteomes" id="UP001498398">
    <property type="component" value="Unassembled WGS sequence"/>
</dbReference>
<evidence type="ECO:0000313" key="3">
    <source>
        <dbReference type="EMBL" id="KAK7450101.1"/>
    </source>
</evidence>
<feature type="compositionally biased region" description="Low complexity" evidence="1">
    <location>
        <begin position="133"/>
        <end position="144"/>
    </location>
</feature>
<dbReference type="EMBL" id="JBANRG010000034">
    <property type="protein sequence ID" value="KAK7450101.1"/>
    <property type="molecule type" value="Genomic_DNA"/>
</dbReference>
<evidence type="ECO:0000256" key="2">
    <source>
        <dbReference type="SAM" id="Phobius"/>
    </source>
</evidence>
<proteinExistence type="predicted"/>
<feature type="region of interest" description="Disordered" evidence="1">
    <location>
        <begin position="133"/>
        <end position="152"/>
    </location>
</feature>
<gene>
    <name evidence="3" type="ORF">VKT23_012983</name>
</gene>